<feature type="transmembrane region" description="Helical" evidence="4">
    <location>
        <begin position="182"/>
        <end position="203"/>
    </location>
</feature>
<dbReference type="Pfam" id="PF00015">
    <property type="entry name" value="MCPsignal"/>
    <property type="match status" value="1"/>
</dbReference>
<evidence type="ECO:0000256" key="2">
    <source>
        <dbReference type="PROSITE-ProRule" id="PRU00284"/>
    </source>
</evidence>
<organism evidence="6 7">
    <name type="scientific">Salsuginibacillus halophilus</name>
    <dbReference type="NCBI Taxonomy" id="517424"/>
    <lineage>
        <taxon>Bacteria</taxon>
        <taxon>Bacillati</taxon>
        <taxon>Bacillota</taxon>
        <taxon>Bacilli</taxon>
        <taxon>Bacillales</taxon>
        <taxon>Bacillaceae</taxon>
        <taxon>Salsuginibacillus</taxon>
    </lineage>
</organism>
<keyword evidence="4" id="KW-0812">Transmembrane</keyword>
<dbReference type="EMBL" id="PYAV01000004">
    <property type="protein sequence ID" value="PSL48490.1"/>
    <property type="molecule type" value="Genomic_DNA"/>
</dbReference>
<dbReference type="PANTHER" id="PTHR32089:SF112">
    <property type="entry name" value="LYSOZYME-LIKE PROTEIN-RELATED"/>
    <property type="match status" value="1"/>
</dbReference>
<evidence type="ECO:0000313" key="7">
    <source>
        <dbReference type="Proteomes" id="UP000242310"/>
    </source>
</evidence>
<gene>
    <name evidence="6" type="ORF">B0H94_10490</name>
</gene>
<protein>
    <submittedName>
        <fullName evidence="6">Methyl-accepting chemotaxis protein</fullName>
    </submittedName>
</protein>
<keyword evidence="7" id="KW-1185">Reference proteome</keyword>
<dbReference type="GO" id="GO:0016020">
    <property type="term" value="C:membrane"/>
    <property type="evidence" value="ECO:0007669"/>
    <property type="project" value="InterPro"/>
</dbReference>
<evidence type="ECO:0000256" key="4">
    <source>
        <dbReference type="SAM" id="Phobius"/>
    </source>
</evidence>
<accession>A0A2P8HQI8</accession>
<proteinExistence type="predicted"/>
<dbReference type="SUPFAM" id="SSF58104">
    <property type="entry name" value="Methyl-accepting chemotaxis protein (MCP) signaling domain"/>
    <property type="match status" value="1"/>
</dbReference>
<dbReference type="InterPro" id="IPR004089">
    <property type="entry name" value="MCPsignal_dom"/>
</dbReference>
<evidence type="ECO:0000256" key="1">
    <source>
        <dbReference type="ARBA" id="ARBA00023224"/>
    </source>
</evidence>
<feature type="domain" description="Methyl-accepting transducer" evidence="5">
    <location>
        <begin position="248"/>
        <end position="491"/>
    </location>
</feature>
<feature type="transmembrane region" description="Helical" evidence="4">
    <location>
        <begin position="76"/>
        <end position="99"/>
    </location>
</feature>
<feature type="coiled-coil region" evidence="3">
    <location>
        <begin position="256"/>
        <end position="287"/>
    </location>
</feature>
<dbReference type="GO" id="GO:0007165">
    <property type="term" value="P:signal transduction"/>
    <property type="evidence" value="ECO:0007669"/>
    <property type="project" value="UniProtKB-KW"/>
</dbReference>
<dbReference type="SMART" id="SM00283">
    <property type="entry name" value="MA"/>
    <property type="match status" value="1"/>
</dbReference>
<keyword evidence="1 2" id="KW-0807">Transducer</keyword>
<feature type="transmembrane region" description="Helical" evidence="4">
    <location>
        <begin position="34"/>
        <end position="56"/>
    </location>
</feature>
<reference evidence="6 7" key="1">
    <citation type="submission" date="2018-03" db="EMBL/GenBank/DDBJ databases">
        <title>Genomic Encyclopedia of Type Strains, Phase III (KMG-III): the genomes of soil and plant-associated and newly described type strains.</title>
        <authorList>
            <person name="Whitman W."/>
        </authorList>
    </citation>
    <scope>NUCLEOTIDE SEQUENCE [LARGE SCALE GENOMIC DNA]</scope>
    <source>
        <strain evidence="6 7">CGMCC 1.07653</strain>
    </source>
</reference>
<dbReference type="PANTHER" id="PTHR32089">
    <property type="entry name" value="METHYL-ACCEPTING CHEMOTAXIS PROTEIN MCPB"/>
    <property type="match status" value="1"/>
</dbReference>
<evidence type="ECO:0000259" key="5">
    <source>
        <dbReference type="PROSITE" id="PS50111"/>
    </source>
</evidence>
<keyword evidence="4" id="KW-1133">Transmembrane helix</keyword>
<evidence type="ECO:0000313" key="6">
    <source>
        <dbReference type="EMBL" id="PSL48490.1"/>
    </source>
</evidence>
<dbReference type="Proteomes" id="UP000242310">
    <property type="component" value="Unassembled WGS sequence"/>
</dbReference>
<evidence type="ECO:0000256" key="3">
    <source>
        <dbReference type="SAM" id="Coils"/>
    </source>
</evidence>
<sequence length="534" mass="59277">MYKNRRFCFTFVQCMVNYLTMRIGDLMYKEKNRVMLGITAFTVLLSIVIHILHRGFGWMDMYLAVSMMHSSQQAHLVPALNALLLLPILTFLIVIILYIRNSTHRALPMLMTLTLTFASISIIAGGDGMVEYHFSIFMVIAALAYFASHRLILISTGIFVAHHAAGYFTAPELICGTSDYPFGLLMIHAVFLLFTSSAVMLQIEAKKRYETKVEAREARYQKDMYLLNEEIEHTALEVKEKTGQVRKGAAETRAVSKTSATELEEMNENYEAQRQQTEEMRATLTKSSHLVQHMINQLNNALTAAQSTASNAASGRQSMKQTEQMIQSVEENVIQTEKRSSLMQEHAADVQATLNRISSIADQTNLLALNASVEAARAGESGKGFSVVAAEVRKLADETSRHAETVETTLTAFQDNADALTSEMQQTKATVENGLKNVKTISSVFQEIAEETTKVLTEVQQTEAYSDDVNNGIDATVSLVEQLSTAAVHVQAQLERLAAGAEQQLSTSEEFEQLTCSLDQIVDTLQENIEAKQG</sequence>
<keyword evidence="4" id="KW-0472">Membrane</keyword>
<feature type="transmembrane region" description="Helical" evidence="4">
    <location>
        <begin position="106"/>
        <end position="124"/>
    </location>
</feature>
<dbReference type="Gene3D" id="1.10.287.950">
    <property type="entry name" value="Methyl-accepting chemotaxis protein"/>
    <property type="match status" value="1"/>
</dbReference>
<dbReference type="AlphaFoldDB" id="A0A2P8HQI8"/>
<dbReference type="OrthoDB" id="2166737at2"/>
<dbReference type="PROSITE" id="PS50111">
    <property type="entry name" value="CHEMOTAXIS_TRANSDUC_2"/>
    <property type="match status" value="1"/>
</dbReference>
<comment type="caution">
    <text evidence="6">The sequence shown here is derived from an EMBL/GenBank/DDBJ whole genome shotgun (WGS) entry which is preliminary data.</text>
</comment>
<name>A0A2P8HQI8_9BACI</name>
<keyword evidence="3" id="KW-0175">Coiled coil</keyword>